<protein>
    <recommendedName>
        <fullName evidence="2">Sulfurtransferase</fullName>
    </recommendedName>
</protein>
<evidence type="ECO:0000256" key="2">
    <source>
        <dbReference type="RuleBase" id="RU000507"/>
    </source>
</evidence>
<keyword evidence="3" id="KW-0732">Signal</keyword>
<dbReference type="PANTHER" id="PTHR43855:SF1">
    <property type="entry name" value="THIOSULFATE SULFURTRANSFERASE"/>
    <property type="match status" value="1"/>
</dbReference>
<dbReference type="AlphaFoldDB" id="A0A1V3NS61"/>
<dbReference type="InterPro" id="IPR036873">
    <property type="entry name" value="Rhodanese-like_dom_sf"/>
</dbReference>
<feature type="domain" description="Rhodanese" evidence="4">
    <location>
        <begin position="37"/>
        <end position="146"/>
    </location>
</feature>
<dbReference type="CDD" id="cd01448">
    <property type="entry name" value="TST_Repeat_1"/>
    <property type="match status" value="1"/>
</dbReference>
<dbReference type="SMART" id="SM00450">
    <property type="entry name" value="RHOD"/>
    <property type="match status" value="2"/>
</dbReference>
<dbReference type="PROSITE" id="PS00380">
    <property type="entry name" value="RHODANESE_1"/>
    <property type="match status" value="1"/>
</dbReference>
<name>A0A1V3NS61_9GAMM</name>
<dbReference type="CDD" id="cd01449">
    <property type="entry name" value="TST_Repeat_2"/>
    <property type="match status" value="1"/>
</dbReference>
<dbReference type="InterPro" id="IPR051126">
    <property type="entry name" value="Thiosulfate_sulfurtransferase"/>
</dbReference>
<feature type="signal peptide" evidence="3">
    <location>
        <begin position="1"/>
        <end position="21"/>
    </location>
</feature>
<feature type="chain" id="PRO_5012008060" description="Sulfurtransferase" evidence="3">
    <location>
        <begin position="22"/>
        <end position="292"/>
    </location>
</feature>
<organism evidence="5 6">
    <name type="scientific">Thioalkalivibrio denitrificans</name>
    <dbReference type="NCBI Taxonomy" id="108003"/>
    <lineage>
        <taxon>Bacteria</taxon>
        <taxon>Pseudomonadati</taxon>
        <taxon>Pseudomonadota</taxon>
        <taxon>Gammaproteobacteria</taxon>
        <taxon>Chromatiales</taxon>
        <taxon>Ectothiorhodospiraceae</taxon>
        <taxon>Thioalkalivibrio</taxon>
    </lineage>
</organism>
<dbReference type="EMBL" id="MVBK01000018">
    <property type="protein sequence ID" value="OOG27708.1"/>
    <property type="molecule type" value="Genomic_DNA"/>
</dbReference>
<dbReference type="Proteomes" id="UP000189462">
    <property type="component" value="Unassembled WGS sequence"/>
</dbReference>
<gene>
    <name evidence="5" type="ORF">B1C78_03420</name>
</gene>
<evidence type="ECO:0000256" key="1">
    <source>
        <dbReference type="ARBA" id="ARBA00022737"/>
    </source>
</evidence>
<accession>A0A1V3NS61</accession>
<dbReference type="Pfam" id="PF00581">
    <property type="entry name" value="Rhodanese"/>
    <property type="match status" value="2"/>
</dbReference>
<dbReference type="Gene3D" id="3.40.250.10">
    <property type="entry name" value="Rhodanese-like domain"/>
    <property type="match status" value="2"/>
</dbReference>
<comment type="caution">
    <text evidence="5">The sequence shown here is derived from an EMBL/GenBank/DDBJ whole genome shotgun (WGS) entry which is preliminary data.</text>
</comment>
<sequence>MKRLYVLLAGALLLCAGAAQADEILISIEDLLARQAAQPELVLIDAEIPDRFARAHIPGAVNLPHMELEDAEENAETGRPIFPQLAANRLGEAGIAVDTPVVVYDGGDGRAASAVWYILRYIGHQDVRILDGGFRKWLAQGHPVTQQARAVEQMRYILPDRERKEWELTTDRLRELLDRGEAVLVDTRSIAEFAGKETGGARRAGHIPGAVSLPWTRLAGEPETFADDEILRRALERAGLSPDQTIVTYCNPGLGRSTFLLAALTRLGFENVIVYPGSWNEWAADPRLPVAR</sequence>
<dbReference type="InterPro" id="IPR001307">
    <property type="entry name" value="Thiosulphate_STrfase_CS"/>
</dbReference>
<proteinExistence type="predicted"/>
<dbReference type="RefSeq" id="WP_077277726.1">
    <property type="nucleotide sequence ID" value="NZ_MVBK01000018.1"/>
</dbReference>
<evidence type="ECO:0000259" key="4">
    <source>
        <dbReference type="PROSITE" id="PS50206"/>
    </source>
</evidence>
<keyword evidence="1" id="KW-0677">Repeat</keyword>
<dbReference type="PANTHER" id="PTHR43855">
    <property type="entry name" value="THIOSULFATE SULFURTRANSFERASE"/>
    <property type="match status" value="1"/>
</dbReference>
<dbReference type="STRING" id="108003.B1C78_03420"/>
<evidence type="ECO:0000313" key="5">
    <source>
        <dbReference type="EMBL" id="OOG27708.1"/>
    </source>
</evidence>
<dbReference type="SUPFAM" id="SSF52821">
    <property type="entry name" value="Rhodanese/Cell cycle control phosphatase"/>
    <property type="match status" value="2"/>
</dbReference>
<dbReference type="PROSITE" id="PS50206">
    <property type="entry name" value="RHODANESE_3"/>
    <property type="match status" value="2"/>
</dbReference>
<keyword evidence="6" id="KW-1185">Reference proteome</keyword>
<evidence type="ECO:0000256" key="3">
    <source>
        <dbReference type="SAM" id="SignalP"/>
    </source>
</evidence>
<keyword evidence="2" id="KW-0808">Transferase</keyword>
<feature type="domain" description="Rhodanese" evidence="4">
    <location>
        <begin position="178"/>
        <end position="291"/>
    </location>
</feature>
<dbReference type="GO" id="GO:0004792">
    <property type="term" value="F:thiosulfate-cyanide sulfurtransferase activity"/>
    <property type="evidence" value="ECO:0007669"/>
    <property type="project" value="InterPro"/>
</dbReference>
<reference evidence="5 6" key="1">
    <citation type="submission" date="2017-02" db="EMBL/GenBank/DDBJ databases">
        <title>Genomic diversity within the haloalkaliphilic genus Thioalkalivibrio.</title>
        <authorList>
            <person name="Ahn A.-C."/>
            <person name="Meier-Kolthoff J."/>
            <person name="Overmars L."/>
            <person name="Richter M."/>
            <person name="Woyke T."/>
            <person name="Sorokin D.Y."/>
            <person name="Muyzer G."/>
        </authorList>
    </citation>
    <scope>NUCLEOTIDE SEQUENCE [LARGE SCALE GENOMIC DNA]</scope>
    <source>
        <strain evidence="5 6">ALJD</strain>
    </source>
</reference>
<dbReference type="PROSITE" id="PS00683">
    <property type="entry name" value="RHODANESE_2"/>
    <property type="match status" value="1"/>
</dbReference>
<dbReference type="OrthoDB" id="9781034at2"/>
<dbReference type="InterPro" id="IPR001763">
    <property type="entry name" value="Rhodanese-like_dom"/>
</dbReference>
<evidence type="ECO:0000313" key="6">
    <source>
        <dbReference type="Proteomes" id="UP000189462"/>
    </source>
</evidence>